<sequence length="336" mass="37238">MVKHEEWVLGLDGTPFYTCTWSPENDPLAYVLFVHGYAEHIARYDKFFEGLSSAPYNLHITAYDQRGHGRTAYAPLTASSPEVESWKKQGKHVKLALNTQRKTGGWPKVLPDMEWFVKHEAEQAKAVGKRLFLWGHSMGGGQVLGFLTRSTPPPAKATLDLLSGVIVSSPEIILTERAPAWKMLPGTLATKIGLGDVVIPSPPLMDKLSHDPAVAEACNNDPWCEQKGSLKLLADLVNRGEELLHPNVIAQWPKTMPLLMYHGGDDPVCLPGASQEFHDKLSATDKTIRLFPGMRHELHHEYEPTPSEVQKLVAEWITARATTAPELAETVAHPKL</sequence>
<name>A0A1Y1UHN9_9TREE</name>
<dbReference type="AlphaFoldDB" id="A0A1Y1UHN9"/>
<dbReference type="Gene3D" id="3.40.50.1820">
    <property type="entry name" value="alpha/beta hydrolase"/>
    <property type="match status" value="1"/>
</dbReference>
<accession>A0A1Y1UHN9</accession>
<dbReference type="InterPro" id="IPR051044">
    <property type="entry name" value="MAG_DAG_Lipase"/>
</dbReference>
<feature type="domain" description="Serine aminopeptidase S33" evidence="1">
    <location>
        <begin position="26"/>
        <end position="302"/>
    </location>
</feature>
<dbReference type="Pfam" id="PF12146">
    <property type="entry name" value="Hydrolase_4"/>
    <property type="match status" value="1"/>
</dbReference>
<dbReference type="GO" id="GO:0016787">
    <property type="term" value="F:hydrolase activity"/>
    <property type="evidence" value="ECO:0007669"/>
    <property type="project" value="UniProtKB-KW"/>
</dbReference>
<dbReference type="RefSeq" id="XP_021870674.1">
    <property type="nucleotide sequence ID" value="XM_022015901.1"/>
</dbReference>
<evidence type="ECO:0000313" key="2">
    <source>
        <dbReference type="EMBL" id="ORX36605.1"/>
    </source>
</evidence>
<keyword evidence="3" id="KW-1185">Reference proteome</keyword>
<evidence type="ECO:0000313" key="3">
    <source>
        <dbReference type="Proteomes" id="UP000193218"/>
    </source>
</evidence>
<dbReference type="OrthoDB" id="10249433at2759"/>
<dbReference type="FunCoup" id="A0A1Y1UHN9">
    <property type="interactions" value="123"/>
</dbReference>
<protein>
    <submittedName>
        <fullName evidence="2">Alpha/Beta hydrolase protein</fullName>
    </submittedName>
</protein>
<dbReference type="SUPFAM" id="SSF53474">
    <property type="entry name" value="alpha/beta-Hydrolases"/>
    <property type="match status" value="1"/>
</dbReference>
<gene>
    <name evidence="2" type="ORF">BD324DRAFT_626493</name>
</gene>
<organism evidence="2 3">
    <name type="scientific">Kockovaella imperatae</name>
    <dbReference type="NCBI Taxonomy" id="4999"/>
    <lineage>
        <taxon>Eukaryota</taxon>
        <taxon>Fungi</taxon>
        <taxon>Dikarya</taxon>
        <taxon>Basidiomycota</taxon>
        <taxon>Agaricomycotina</taxon>
        <taxon>Tremellomycetes</taxon>
        <taxon>Tremellales</taxon>
        <taxon>Cuniculitremaceae</taxon>
        <taxon>Kockovaella</taxon>
    </lineage>
</organism>
<dbReference type="PANTHER" id="PTHR11614">
    <property type="entry name" value="PHOSPHOLIPASE-RELATED"/>
    <property type="match status" value="1"/>
</dbReference>
<comment type="caution">
    <text evidence="2">The sequence shown here is derived from an EMBL/GenBank/DDBJ whole genome shotgun (WGS) entry which is preliminary data.</text>
</comment>
<proteinExistence type="predicted"/>
<keyword evidence="2" id="KW-0378">Hydrolase</keyword>
<reference evidence="2 3" key="1">
    <citation type="submission" date="2017-03" db="EMBL/GenBank/DDBJ databases">
        <title>Widespread Adenine N6-methylation of Active Genes in Fungi.</title>
        <authorList>
            <consortium name="DOE Joint Genome Institute"/>
            <person name="Mondo S.J."/>
            <person name="Dannebaum R.O."/>
            <person name="Kuo R.C."/>
            <person name="Louie K.B."/>
            <person name="Bewick A.J."/>
            <person name="Labutti K."/>
            <person name="Haridas S."/>
            <person name="Kuo A."/>
            <person name="Salamov A."/>
            <person name="Ahrendt S.R."/>
            <person name="Lau R."/>
            <person name="Bowen B.P."/>
            <person name="Lipzen A."/>
            <person name="Sullivan W."/>
            <person name="Andreopoulos W.B."/>
            <person name="Clum A."/>
            <person name="Lindquist E."/>
            <person name="Daum C."/>
            <person name="Northen T.R."/>
            <person name="Ramamoorthy G."/>
            <person name="Schmitz R.J."/>
            <person name="Gryganskyi A."/>
            <person name="Culley D."/>
            <person name="Magnuson J."/>
            <person name="James T.Y."/>
            <person name="O'Malley M.A."/>
            <person name="Stajich J.E."/>
            <person name="Spatafora J.W."/>
            <person name="Visel A."/>
            <person name="Grigoriev I.V."/>
        </authorList>
    </citation>
    <scope>NUCLEOTIDE SEQUENCE [LARGE SCALE GENOMIC DNA]</scope>
    <source>
        <strain evidence="2 3">NRRL Y-17943</strain>
    </source>
</reference>
<evidence type="ECO:0000259" key="1">
    <source>
        <dbReference type="Pfam" id="PF12146"/>
    </source>
</evidence>
<dbReference type="GeneID" id="33557710"/>
<dbReference type="InterPro" id="IPR022742">
    <property type="entry name" value="Hydrolase_4"/>
</dbReference>
<dbReference type="EMBL" id="NBSH01000007">
    <property type="protein sequence ID" value="ORX36605.1"/>
    <property type="molecule type" value="Genomic_DNA"/>
</dbReference>
<dbReference type="Proteomes" id="UP000193218">
    <property type="component" value="Unassembled WGS sequence"/>
</dbReference>
<dbReference type="STRING" id="4999.A0A1Y1UHN9"/>
<dbReference type="InParanoid" id="A0A1Y1UHN9"/>
<dbReference type="InterPro" id="IPR029058">
    <property type="entry name" value="AB_hydrolase_fold"/>
</dbReference>